<dbReference type="EMBL" id="MDYQ01000257">
    <property type="protein sequence ID" value="PRP77642.1"/>
    <property type="molecule type" value="Genomic_DNA"/>
</dbReference>
<dbReference type="GO" id="GO:0000105">
    <property type="term" value="P:L-histidine biosynthetic process"/>
    <property type="evidence" value="ECO:0007669"/>
    <property type="project" value="UniProtKB-UniPathway"/>
</dbReference>
<dbReference type="InterPro" id="IPR002496">
    <property type="entry name" value="PRib_AMP_CycHydrolase_dom"/>
</dbReference>
<name>A0A2P6N106_9EUKA</name>
<proteinExistence type="inferred from homology"/>
<evidence type="ECO:0000256" key="14">
    <source>
        <dbReference type="ARBA" id="ARBA00022801"/>
    </source>
</evidence>
<dbReference type="InterPro" id="IPR036412">
    <property type="entry name" value="HAD-like_sf"/>
</dbReference>
<dbReference type="NCBIfam" id="TIGR01549">
    <property type="entry name" value="HAD-SF-IA-v1"/>
    <property type="match status" value="1"/>
</dbReference>
<dbReference type="InterPro" id="IPR006438">
    <property type="entry name" value="HAD-SF_TIGR01548"/>
</dbReference>
<dbReference type="InterPro" id="IPR038019">
    <property type="entry name" value="PRib_AMP_CycHydrolase_sf"/>
</dbReference>
<dbReference type="PRINTS" id="PR00083">
    <property type="entry name" value="HOLDHDRGNASE"/>
</dbReference>
<dbReference type="HAMAP" id="MF_01023">
    <property type="entry name" value="HisC_aminotrans_2"/>
    <property type="match status" value="1"/>
</dbReference>
<keyword evidence="9" id="KW-0032">Aminotransferase</keyword>
<dbReference type="SFLD" id="SFLDG01129">
    <property type="entry name" value="C1.5:_HAD__Beta-PGM__Phosphata"/>
    <property type="match status" value="1"/>
</dbReference>
<evidence type="ECO:0000256" key="13">
    <source>
        <dbReference type="ARBA" id="ARBA00022741"/>
    </source>
</evidence>
<dbReference type="InterPro" id="IPR011060">
    <property type="entry name" value="RibuloseP-bd_barrel"/>
</dbReference>
<evidence type="ECO:0000256" key="6">
    <source>
        <dbReference type="ARBA" id="ARBA00005204"/>
    </source>
</evidence>
<evidence type="ECO:0000256" key="16">
    <source>
        <dbReference type="ARBA" id="ARBA00022840"/>
    </source>
</evidence>
<dbReference type="NCBIfam" id="TIGR01548">
    <property type="entry name" value="HAD-SF-IA-hyp1"/>
    <property type="match status" value="1"/>
</dbReference>
<dbReference type="InterPro" id="IPR021130">
    <property type="entry name" value="PRib-ATP_PPHydrolase-like"/>
</dbReference>
<evidence type="ECO:0000256" key="8">
    <source>
        <dbReference type="ARBA" id="ARBA00012721"/>
    </source>
</evidence>
<dbReference type="GO" id="GO:0004400">
    <property type="term" value="F:histidinol-phosphate transaminase activity"/>
    <property type="evidence" value="ECO:0007669"/>
    <property type="project" value="InterPro"/>
</dbReference>
<evidence type="ECO:0000313" key="25">
    <source>
        <dbReference type="EMBL" id="PRP77642.1"/>
    </source>
</evidence>
<dbReference type="NCBIfam" id="TIGR03188">
    <property type="entry name" value="histidine_hisI"/>
    <property type="match status" value="1"/>
</dbReference>
<keyword evidence="10 22" id="KW-0028">Amino-acid biosynthesis</keyword>
<comment type="cofactor">
    <cofactor evidence="3">
        <name>pyridoxal 5'-phosphate</name>
        <dbReference type="ChEBI" id="CHEBI:597326"/>
    </cofactor>
</comment>
<dbReference type="Pfam" id="PF00155">
    <property type="entry name" value="Aminotran_1_2"/>
    <property type="match status" value="1"/>
</dbReference>
<dbReference type="SUPFAM" id="SSF101386">
    <property type="entry name" value="all-alpha NTP pyrophosphatases"/>
    <property type="match status" value="1"/>
</dbReference>
<keyword evidence="11" id="KW-0808">Transferase</keyword>
<dbReference type="PANTHER" id="PTHR21256:SF2">
    <property type="entry name" value="HISTIDINE BIOSYNTHESIS TRIFUNCTIONAL PROTEIN"/>
    <property type="match status" value="1"/>
</dbReference>
<dbReference type="Gene3D" id="3.40.50.1000">
    <property type="entry name" value="HAD superfamily/HAD-like"/>
    <property type="match status" value="1"/>
</dbReference>
<dbReference type="InterPro" id="IPR006439">
    <property type="entry name" value="HAD-SF_hydro_IA"/>
</dbReference>
<dbReference type="SUPFAM" id="SSF51366">
    <property type="entry name" value="Ribulose-phoshate binding barrel"/>
    <property type="match status" value="1"/>
</dbReference>
<dbReference type="GO" id="GO:0051287">
    <property type="term" value="F:NAD binding"/>
    <property type="evidence" value="ECO:0007669"/>
    <property type="project" value="InterPro"/>
</dbReference>
<evidence type="ECO:0000256" key="22">
    <source>
        <dbReference type="RuleBase" id="RU003657"/>
    </source>
</evidence>
<dbReference type="NCBIfam" id="TIGR00069">
    <property type="entry name" value="hisD"/>
    <property type="match status" value="1"/>
</dbReference>
<dbReference type="CDD" id="cd00609">
    <property type="entry name" value="AAT_like"/>
    <property type="match status" value="1"/>
</dbReference>
<dbReference type="InParanoid" id="A0A2P6N106"/>
<dbReference type="GO" id="GO:0004636">
    <property type="term" value="F:phosphoribosyl-ATP diphosphatase activity"/>
    <property type="evidence" value="ECO:0007669"/>
    <property type="project" value="UniProtKB-EC"/>
</dbReference>
<keyword evidence="13" id="KW-0547">Nucleotide-binding</keyword>
<dbReference type="Proteomes" id="UP000241769">
    <property type="component" value="Unassembled WGS sequence"/>
</dbReference>
<dbReference type="InterPro" id="IPR015421">
    <property type="entry name" value="PyrdxlP-dep_Trfase_major"/>
</dbReference>
<comment type="pathway">
    <text evidence="5">Amino-acid biosynthesis; L-histidine biosynthesis; L-histidine from 5-phospho-alpha-D-ribose 1-diphosphate: step 3/9.</text>
</comment>
<dbReference type="Gene3D" id="3.90.1150.10">
    <property type="entry name" value="Aspartate Aminotransferase, domain 1"/>
    <property type="match status" value="1"/>
</dbReference>
<accession>A0A2P6N106</accession>
<evidence type="ECO:0000256" key="15">
    <source>
        <dbReference type="ARBA" id="ARBA00022833"/>
    </source>
</evidence>
<comment type="caution">
    <text evidence="25">The sequence shown here is derived from an EMBL/GenBank/DDBJ whole genome shotgun (WGS) entry which is preliminary data.</text>
</comment>
<dbReference type="Pfam" id="PF00702">
    <property type="entry name" value="Hydrolase"/>
    <property type="match status" value="1"/>
</dbReference>
<dbReference type="GO" id="GO:0004399">
    <property type="term" value="F:histidinol dehydrogenase activity"/>
    <property type="evidence" value="ECO:0007669"/>
    <property type="project" value="UniProtKB-ARBA"/>
</dbReference>
<dbReference type="Gene3D" id="1.10.150.240">
    <property type="entry name" value="Putative phosphatase, domain 2"/>
    <property type="match status" value="1"/>
</dbReference>
<dbReference type="SUPFAM" id="SSF53383">
    <property type="entry name" value="PLP-dependent transferases"/>
    <property type="match status" value="1"/>
</dbReference>
<dbReference type="Pfam" id="PF01503">
    <property type="entry name" value="PRA-PH"/>
    <property type="match status" value="1"/>
</dbReference>
<evidence type="ECO:0000256" key="7">
    <source>
        <dbReference type="ARBA" id="ARBA00012414"/>
    </source>
</evidence>
<evidence type="ECO:0000256" key="20">
    <source>
        <dbReference type="ARBA" id="ARBA00023268"/>
    </source>
</evidence>
<dbReference type="GO" id="GO:0004635">
    <property type="term" value="F:phosphoribosyl-AMP cyclohydrolase activity"/>
    <property type="evidence" value="ECO:0007669"/>
    <property type="project" value="UniProtKB-EC"/>
</dbReference>
<dbReference type="Gene3D" id="1.10.287.1080">
    <property type="entry name" value="MazG-like"/>
    <property type="match status" value="1"/>
</dbReference>
<evidence type="ECO:0000256" key="17">
    <source>
        <dbReference type="ARBA" id="ARBA00022898"/>
    </source>
</evidence>
<dbReference type="EC" id="3.5.4.19" evidence="8"/>
<dbReference type="GO" id="GO:0030170">
    <property type="term" value="F:pyridoxal phosphate binding"/>
    <property type="evidence" value="ECO:0007669"/>
    <property type="project" value="InterPro"/>
</dbReference>
<dbReference type="InterPro" id="IPR023214">
    <property type="entry name" value="HAD_sf"/>
</dbReference>
<dbReference type="PANTHER" id="PTHR21256">
    <property type="entry name" value="HISTIDINOL DEHYDROGENASE HDH"/>
    <property type="match status" value="1"/>
</dbReference>
<dbReference type="Pfam" id="PF01502">
    <property type="entry name" value="PRA-CH"/>
    <property type="match status" value="1"/>
</dbReference>
<dbReference type="CDD" id="cd06572">
    <property type="entry name" value="Histidinol_dh"/>
    <property type="match status" value="1"/>
</dbReference>
<dbReference type="GO" id="GO:0046872">
    <property type="term" value="F:metal ion binding"/>
    <property type="evidence" value="ECO:0007669"/>
    <property type="project" value="UniProtKB-KW"/>
</dbReference>
<organism evidence="25 26">
    <name type="scientific">Planoprotostelium fungivorum</name>
    <dbReference type="NCBI Taxonomy" id="1890364"/>
    <lineage>
        <taxon>Eukaryota</taxon>
        <taxon>Amoebozoa</taxon>
        <taxon>Evosea</taxon>
        <taxon>Variosea</taxon>
        <taxon>Cavosteliida</taxon>
        <taxon>Cavosteliaceae</taxon>
        <taxon>Planoprotostelium</taxon>
    </lineage>
</organism>
<evidence type="ECO:0000256" key="11">
    <source>
        <dbReference type="ARBA" id="ARBA00022679"/>
    </source>
</evidence>
<feature type="domain" description="Phosphoribosyl-AMP cyclohydrolase" evidence="24">
    <location>
        <begin position="250"/>
        <end position="320"/>
    </location>
</feature>
<comment type="catalytic activity">
    <reaction evidence="1">
        <text>1-(5-phospho-beta-D-ribosyl)-5'-AMP + H2O = 1-(5-phospho-beta-D-ribosyl)-5-[(5-phospho-beta-D-ribosylamino)methylideneamino]imidazole-4-carboxamide</text>
        <dbReference type="Rhea" id="RHEA:20049"/>
        <dbReference type="ChEBI" id="CHEBI:15377"/>
        <dbReference type="ChEBI" id="CHEBI:58435"/>
        <dbReference type="ChEBI" id="CHEBI:59457"/>
        <dbReference type="EC" id="3.5.4.19"/>
    </reaction>
</comment>
<dbReference type="Gene3D" id="3.10.20.810">
    <property type="entry name" value="Phosphoribosyl-AMP cyclohydrolase"/>
    <property type="match status" value="1"/>
</dbReference>
<keyword evidence="15" id="KW-0862">Zinc</keyword>
<keyword evidence="16" id="KW-0067">ATP-binding</keyword>
<dbReference type="InterPro" id="IPR006062">
    <property type="entry name" value="His_biosynth"/>
</dbReference>
<dbReference type="SUPFAM" id="SSF56784">
    <property type="entry name" value="HAD-like"/>
    <property type="match status" value="1"/>
</dbReference>
<evidence type="ECO:0000256" key="21">
    <source>
        <dbReference type="ARBA" id="ARBA00030262"/>
    </source>
</evidence>
<dbReference type="FunFam" id="3.40.50.1980:FF:000001">
    <property type="entry name" value="Histidinol dehydrogenase"/>
    <property type="match status" value="1"/>
</dbReference>
<dbReference type="GO" id="GO:0005829">
    <property type="term" value="C:cytosol"/>
    <property type="evidence" value="ECO:0007669"/>
    <property type="project" value="TreeGrafter"/>
</dbReference>
<keyword evidence="17" id="KW-0663">Pyridoxal phosphate</keyword>
<dbReference type="SUPFAM" id="SSF141734">
    <property type="entry name" value="HisI-like"/>
    <property type="match status" value="1"/>
</dbReference>
<evidence type="ECO:0000256" key="5">
    <source>
        <dbReference type="ARBA" id="ARBA00005169"/>
    </source>
</evidence>
<evidence type="ECO:0000259" key="23">
    <source>
        <dbReference type="Pfam" id="PF00155"/>
    </source>
</evidence>
<dbReference type="EC" id="3.6.1.31" evidence="7"/>
<comment type="similarity">
    <text evidence="22">Belongs to the HisA/HisF family.</text>
</comment>
<feature type="domain" description="Aminotransferase class I/classII large" evidence="23">
    <location>
        <begin position="913"/>
        <end position="1236"/>
    </location>
</feature>
<keyword evidence="12" id="KW-0479">Metal-binding</keyword>
<dbReference type="FunFam" id="3.10.20.810:FF:000002">
    <property type="entry name" value="Histidine biosynthesis trifunctional protein"/>
    <property type="match status" value="1"/>
</dbReference>
<keyword evidence="14" id="KW-0378">Hydrolase</keyword>
<dbReference type="InterPro" id="IPR012131">
    <property type="entry name" value="Hstdl_DH"/>
</dbReference>
<evidence type="ECO:0000256" key="3">
    <source>
        <dbReference type="ARBA" id="ARBA00001933"/>
    </source>
</evidence>
<dbReference type="SFLD" id="SFLDS00003">
    <property type="entry name" value="Haloacid_Dehalogenase"/>
    <property type="match status" value="1"/>
</dbReference>
<evidence type="ECO:0000256" key="10">
    <source>
        <dbReference type="ARBA" id="ARBA00022605"/>
    </source>
</evidence>
<dbReference type="InterPro" id="IPR005861">
    <property type="entry name" value="HisP_aminotrans"/>
</dbReference>
<dbReference type="UniPathway" id="UPA00031">
    <property type="reaction ID" value="UER00007"/>
</dbReference>
<keyword evidence="20" id="KW-0511">Multifunctional enzyme</keyword>
<dbReference type="NCBIfam" id="TIGR01141">
    <property type="entry name" value="hisC"/>
    <property type="match status" value="1"/>
</dbReference>
<comment type="cofactor">
    <cofactor evidence="4">
        <name>Zn(2+)</name>
        <dbReference type="ChEBI" id="CHEBI:29105"/>
    </cofactor>
</comment>
<keyword evidence="26" id="KW-1185">Reference proteome</keyword>
<dbReference type="Gene3D" id="3.40.50.1980">
    <property type="entry name" value="Nitrogenase molybdenum iron protein domain"/>
    <property type="match status" value="2"/>
</dbReference>
<dbReference type="Pfam" id="PF00977">
    <property type="entry name" value="His_biosynth"/>
    <property type="match status" value="1"/>
</dbReference>
<dbReference type="SUPFAM" id="SSF53720">
    <property type="entry name" value="ALDH-like"/>
    <property type="match status" value="1"/>
</dbReference>
<dbReference type="InterPro" id="IPR015422">
    <property type="entry name" value="PyrdxlP-dep_Trfase_small"/>
</dbReference>
<dbReference type="GO" id="GO:0005524">
    <property type="term" value="F:ATP binding"/>
    <property type="evidence" value="ECO:0007669"/>
    <property type="project" value="UniProtKB-KW"/>
</dbReference>
<dbReference type="Gene3D" id="3.40.640.10">
    <property type="entry name" value="Type I PLP-dependent aspartate aminotransferase-like (Major domain)"/>
    <property type="match status" value="1"/>
</dbReference>
<keyword evidence="19 22" id="KW-0368">Histidine biosynthesis</keyword>
<evidence type="ECO:0000256" key="9">
    <source>
        <dbReference type="ARBA" id="ARBA00022576"/>
    </source>
</evidence>
<protein>
    <recommendedName>
        <fullName evidence="21">Imidazole acetol-phosphate transaminase</fullName>
        <ecNumber evidence="8">3.5.4.19</ecNumber>
        <ecNumber evidence="7">3.6.1.31</ecNumber>
    </recommendedName>
</protein>
<dbReference type="InterPro" id="IPR008179">
    <property type="entry name" value="HisE"/>
</dbReference>
<evidence type="ECO:0000256" key="4">
    <source>
        <dbReference type="ARBA" id="ARBA00001947"/>
    </source>
</evidence>
<dbReference type="OrthoDB" id="1703565at2759"/>
<dbReference type="InterPro" id="IPR016161">
    <property type="entry name" value="Ald_DH/histidinol_DH"/>
</dbReference>
<reference evidence="25 26" key="1">
    <citation type="journal article" date="2018" name="Genome Biol. Evol.">
        <title>Multiple Roots of Fruiting Body Formation in Amoebozoa.</title>
        <authorList>
            <person name="Hillmann F."/>
            <person name="Forbes G."/>
            <person name="Novohradska S."/>
            <person name="Ferling I."/>
            <person name="Riege K."/>
            <person name="Groth M."/>
            <person name="Westermann M."/>
            <person name="Marz M."/>
            <person name="Spaller T."/>
            <person name="Winckler T."/>
            <person name="Schaap P."/>
            <person name="Glockner G."/>
        </authorList>
    </citation>
    <scope>NUCLEOTIDE SEQUENCE [LARGE SCALE GENOMIC DNA]</scope>
    <source>
        <strain evidence="25 26">Jena</strain>
    </source>
</reference>
<dbReference type="InterPro" id="IPR004839">
    <property type="entry name" value="Aminotransferase_I/II_large"/>
</dbReference>
<dbReference type="Pfam" id="PF00815">
    <property type="entry name" value="Histidinol_dh"/>
    <property type="match status" value="1"/>
</dbReference>
<evidence type="ECO:0000256" key="18">
    <source>
        <dbReference type="ARBA" id="ARBA00023002"/>
    </source>
</evidence>
<evidence type="ECO:0000256" key="12">
    <source>
        <dbReference type="ARBA" id="ARBA00022723"/>
    </source>
</evidence>
<dbReference type="InterPro" id="IPR015424">
    <property type="entry name" value="PyrdxlP-dep_Trfase"/>
</dbReference>
<dbReference type="InterPro" id="IPR023198">
    <property type="entry name" value="PGP-like_dom2"/>
</dbReference>
<dbReference type="Gene3D" id="1.20.5.1300">
    <property type="match status" value="1"/>
</dbReference>
<evidence type="ECO:0000313" key="26">
    <source>
        <dbReference type="Proteomes" id="UP000241769"/>
    </source>
</evidence>
<dbReference type="InterPro" id="IPR013785">
    <property type="entry name" value="Aldolase_TIM"/>
</dbReference>
<dbReference type="Gene3D" id="3.20.20.70">
    <property type="entry name" value="Aldolase class I"/>
    <property type="match status" value="1"/>
</dbReference>
<evidence type="ECO:0000256" key="19">
    <source>
        <dbReference type="ARBA" id="ARBA00023102"/>
    </source>
</evidence>
<evidence type="ECO:0000256" key="1">
    <source>
        <dbReference type="ARBA" id="ARBA00000024"/>
    </source>
</evidence>
<comment type="pathway">
    <text evidence="6">Amino-acid biosynthesis; L-histidine biosynthesis; L-histidine from 5-phospho-alpha-D-ribose 1-diphosphate: step 2/9.</text>
</comment>
<keyword evidence="18" id="KW-0560">Oxidoreductase</keyword>
<evidence type="ECO:0000256" key="2">
    <source>
        <dbReference type="ARBA" id="ARBA00001460"/>
    </source>
</evidence>
<gene>
    <name evidence="25" type="ORF">PROFUN_00503</name>
</gene>
<evidence type="ECO:0000259" key="24">
    <source>
        <dbReference type="Pfam" id="PF01502"/>
    </source>
</evidence>
<comment type="catalytic activity">
    <reaction evidence="2">
        <text>1-(5-phospho-beta-D-ribosyl)-ATP + H2O = 1-(5-phospho-beta-D-ribosyl)-5'-AMP + diphosphate + H(+)</text>
        <dbReference type="Rhea" id="RHEA:22828"/>
        <dbReference type="ChEBI" id="CHEBI:15377"/>
        <dbReference type="ChEBI" id="CHEBI:15378"/>
        <dbReference type="ChEBI" id="CHEBI:33019"/>
        <dbReference type="ChEBI" id="CHEBI:59457"/>
        <dbReference type="ChEBI" id="CHEBI:73183"/>
        <dbReference type="EC" id="3.6.1.31"/>
    </reaction>
</comment>
<sequence>MPIIPSIDLLNGHAVQLVGGKVEELKVDAGDPRPIAKRFGVAGDIAVVDLDAALGRGNNRDTIIDLLRLADCRVGGGIRSVESAIEWLNLGAAKVVLGTAATVEVLRQLPRERVVAALDAVHGEVVVKGWTTKTGVSVFDRMKELSPYVSGFLVTLVEREGRMEGLDWSFVEKLKASACGVDLTIAGGVTTVDDVAKLDAMGIEAQVGMALYTHRMDLGEAIAATIKTDRPDGLFTTVVVDESRKLLGQVYSSRESIVESVKTMKGVYQSRNRGLWRKGETSGATQDLLRIEVDCDRDSVCFVVHQNGRGFCHREKRSCFGRGVNSGISQLEETLVDRLNNPTEGSYTNRLFRDDALLRSKLFEEAEELMTAKDAAEAAWEAADVIYFAMVTAVKKGATLKDIERHLDLRSMRVTRRAGDAKVVQAPPVTEISREEARKLEEIQPTTTRQLRLLTPAEVSAAADDPLDEKVLAISRDIVDDVAKHGQAALLKHAVRLGDIKEGQRFIVYPEEMKRVFDSLPSEQQDTLKRTADRIRKFAQSQRNCITDLTTNIEGGKAGHTVEACERAGCYAPGGRFPLPSSVLMTAITARVAGVKQVWVASPRPAPVTIAAAHLAGADALLCVGGAQAIGALAFGTEEIPAVDVLVGPGNKFVTAAKQLVSGRVKIDMLAGPSECLVIADDTADPSTVAADLLAQAEHDPDARPILITTSSLMADQVDDEITRQLEVLPTADIARQAVKNGFTVICKDLDEAARVSDIVAPEHLEVHTADAWEYSKKLRHYGGLFIGHLSGEVLGDYGAGPNHVLPTGATARNSGGLSVFTFLRIRTFIYVDDAASSQLLARDARDLALLEGLHGHSAAAIKRILPNDTSALSPSRGPITRLLRDDLNRLERYKPIKPLDVVAAEIGISVENLVKLDGNENSYGPHQEVRDAIGKSELHIYPDPGQTHLRSELSKFCQYPEDWIVSGSGSDDILDIVIRMVDPQAIYISSPTFGMYNFLGKISKATIIDVPRRRDNDFAFDTQEFISVVKSGNFPRKVVFLPSPNNPTGDVIPNDDVARLCTELDCLVVIDEAYAEFSKKSSLDLVRTYDNLVVARTFSKWAGLAGLRLGFAVGHPSVIDWMMALKQPYNVNIAADVAGRISLQKIKDINVTVDLLLDARDYLIGKIGKISWLKALPTEANFVLVEVLGFSAADLASYLRQRGILIRYFSTAALSNFIRISAGKMSEMDAVLTALEEYRTSGFKHLKPEAIILDMDGVMVDVSSSYRQAIINTAAHWGVQVTGEDITQAKMAGNANNDWVLTQRLLSKSLPSPPPLSDVTRIFEEFYQGTEGREGLWKTERCLIAADLLTDLSSKFPLAIVTGRPRSDARKFLEHNQLSGYFSDDLIVCMEDAPAKPDPQPVQLALRKLGVKRAVMIGDTPDDCLSATRAGVSSLGILAPQEKNSQLATRRLIESGAAGVISSLEDLRKFL</sequence>
<dbReference type="STRING" id="1890364.A0A2P6N106"/>